<dbReference type="RefSeq" id="WP_213165947.1">
    <property type="nucleotide sequence ID" value="NZ_CP058559.1"/>
</dbReference>
<organism evidence="1 2">
    <name type="scientific">Alkalicella caledoniensis</name>
    <dbReference type="NCBI Taxonomy" id="2731377"/>
    <lineage>
        <taxon>Bacteria</taxon>
        <taxon>Bacillati</taxon>
        <taxon>Bacillota</taxon>
        <taxon>Clostridia</taxon>
        <taxon>Eubacteriales</taxon>
        <taxon>Proteinivoracaceae</taxon>
        <taxon>Alkalicella</taxon>
    </lineage>
</organism>
<dbReference type="KEGG" id="acae:HYG86_12705"/>
<name>A0A7G9WA56_ALKCA</name>
<evidence type="ECO:0000313" key="2">
    <source>
        <dbReference type="Proteomes" id="UP000516160"/>
    </source>
</evidence>
<dbReference type="EMBL" id="CP058559">
    <property type="protein sequence ID" value="QNO15568.1"/>
    <property type="molecule type" value="Genomic_DNA"/>
</dbReference>
<keyword evidence="2" id="KW-1185">Reference proteome</keyword>
<gene>
    <name evidence="1" type="ORF">HYG86_12705</name>
</gene>
<protein>
    <submittedName>
        <fullName evidence="1">Uncharacterized protein</fullName>
    </submittedName>
</protein>
<accession>A0A7G9WA56</accession>
<dbReference type="InterPro" id="IPR018679">
    <property type="entry name" value="DUF2161"/>
</dbReference>
<proteinExistence type="predicted"/>
<dbReference type="AlphaFoldDB" id="A0A7G9WA56"/>
<dbReference type="Proteomes" id="UP000516160">
    <property type="component" value="Chromosome"/>
</dbReference>
<reference evidence="1 2" key="1">
    <citation type="submission" date="2020-07" db="EMBL/GenBank/DDBJ databases">
        <title>Alkalicella. sp. LB2 genome.</title>
        <authorList>
            <person name="Postec A."/>
            <person name="Quemeneur M."/>
        </authorList>
    </citation>
    <scope>NUCLEOTIDE SEQUENCE [LARGE SCALE GENOMIC DNA]</scope>
    <source>
        <strain evidence="1 2">LB2</strain>
    </source>
</reference>
<evidence type="ECO:0000313" key="1">
    <source>
        <dbReference type="EMBL" id="QNO15568.1"/>
    </source>
</evidence>
<dbReference type="Pfam" id="PF09929">
    <property type="entry name" value="DUF2161"/>
    <property type="match status" value="1"/>
</dbReference>
<sequence length="235" mass="26463">MFKETDLYLPIKAFLEGKGYTVKSEIKGCDIVASIDDDLVVIELKKGFTLDLVLQGVERKSITDYVYLAIPRPKSIKGNRWRKIVKLCRMLSLGLIIVAFKDTETFVEVAVEPGKYTPQINKKKQANVSKEFNGRITDFNLGGSTKTPILTAYKENALIISLFLKERGPTQLKDIKAETGIEKAGQILGSNVYNWYKRVKTGVYDITDKGIEGLVAYDHAMEYLKKGSIKQEVEK</sequence>